<feature type="compositionally biased region" description="Basic residues" evidence="3">
    <location>
        <begin position="495"/>
        <end position="505"/>
    </location>
</feature>
<evidence type="ECO:0000259" key="4">
    <source>
        <dbReference type="PROSITE" id="PS50158"/>
    </source>
</evidence>
<gene>
    <name evidence="5" type="ORF">D9611_007559</name>
</gene>
<feature type="compositionally biased region" description="Low complexity" evidence="3">
    <location>
        <begin position="515"/>
        <end position="526"/>
    </location>
</feature>
<evidence type="ECO:0000256" key="3">
    <source>
        <dbReference type="SAM" id="MobiDB-lite"/>
    </source>
</evidence>
<protein>
    <recommendedName>
        <fullName evidence="4">CCHC-type domain-containing protein</fullName>
    </recommendedName>
</protein>
<dbReference type="Pfam" id="PF14223">
    <property type="entry name" value="Retrotran_gag_2"/>
    <property type="match status" value="1"/>
</dbReference>
<feature type="compositionally biased region" description="Acidic residues" evidence="3">
    <location>
        <begin position="241"/>
        <end position="269"/>
    </location>
</feature>
<evidence type="ECO:0000313" key="5">
    <source>
        <dbReference type="EMBL" id="KAF5331599.1"/>
    </source>
</evidence>
<name>A0A8H5BYN1_9AGAR</name>
<feature type="compositionally biased region" description="Pro residues" evidence="3">
    <location>
        <begin position="227"/>
        <end position="237"/>
    </location>
</feature>
<keyword evidence="6" id="KW-1185">Reference proteome</keyword>
<proteinExistence type="predicted"/>
<accession>A0A8H5BYN1</accession>
<dbReference type="OrthoDB" id="3251181at2759"/>
<comment type="caution">
    <text evidence="5">The sequence shown here is derived from an EMBL/GenBank/DDBJ whole genome shotgun (WGS) entry which is preliminary data.</text>
</comment>
<evidence type="ECO:0000256" key="2">
    <source>
        <dbReference type="PROSITE-ProRule" id="PRU00047"/>
    </source>
</evidence>
<feature type="compositionally biased region" description="Low complexity" evidence="3">
    <location>
        <begin position="567"/>
        <end position="590"/>
    </location>
</feature>
<dbReference type="GO" id="GO:0003676">
    <property type="term" value="F:nucleic acid binding"/>
    <property type="evidence" value="ECO:0007669"/>
    <property type="project" value="InterPro"/>
</dbReference>
<sequence>MLVLLALALAGRRIFVSLGEKVGPVNVPFGYGVNPVVEMLIIVTTHLVLSRVLPRSGVVVCSSSSSRLDCVLVLDRSSRSFVSGGRANHLVWWVHVIISLDGLALGLLALHFMLYPRSDNPDKLLDLPFPNAPTDPYPCHNHIHCFDANGNKDAAYDPTVDSPEWNYCTTQPCPNRLVLPPNCQLPSLTKLPGWAYCSDSNIDLVWDANHPPSKKPTPVGSKAPSRIPTPIPSPHLPPPDKEEDKEDPDSEPDPDDSGAEDETDSDDDMSTSKAKKAFDGINKLAANGSNWAIWWSRVERATKSIPDYGGLLTAKPASTDLAADADLLNAVISLIPDSIYLRYSTYPTTFELITALKGDYNVSNAIVEAKSVASLFTTKCDKESEVSKHLDYLGTLRESLIRAGKDISDDHYIDAIISTIPSRLATLATSLRRSYELHNQLNQLTGQAAKSLSVIELLQSIRAECAHVPGKKSSDSANYSGQSSGGSSSSGSRGGRGRSRGRFNQRGRGGGRGGNHSSSSNSSSNSEKSKCHNCGGTGHWSPNCPSPKQPRANSANTAAQAGKPTQPSTSSSNSTPPSRSTTNNRNSRSNANASFAQIEEIEDAGSAWSAFPTDESAIDLAIWEATCPASIDVSDFFEDVPMSTPVDAESSGACVDSALVAHDSASADNATEVFDSGCSRHMTPYGDSLAKYRHIPEQKIRAANAEHFAGIGVGDFRLKLPLGDNVSSI</sequence>
<feature type="region of interest" description="Disordered" evidence="3">
    <location>
        <begin position="208"/>
        <end position="273"/>
    </location>
</feature>
<dbReference type="Pfam" id="PF22936">
    <property type="entry name" value="Pol_BBD"/>
    <property type="match status" value="1"/>
</dbReference>
<keyword evidence="2" id="KW-0862">Zinc</keyword>
<dbReference type="InterPro" id="IPR054722">
    <property type="entry name" value="PolX-like_BBD"/>
</dbReference>
<evidence type="ECO:0000256" key="1">
    <source>
        <dbReference type="ARBA" id="ARBA00022664"/>
    </source>
</evidence>
<dbReference type="GO" id="GO:0008270">
    <property type="term" value="F:zinc ion binding"/>
    <property type="evidence" value="ECO:0007669"/>
    <property type="project" value="UniProtKB-KW"/>
</dbReference>
<keyword evidence="2" id="KW-0479">Metal-binding</keyword>
<keyword evidence="1" id="KW-0507">mRNA processing</keyword>
<dbReference type="InterPro" id="IPR001878">
    <property type="entry name" value="Znf_CCHC"/>
</dbReference>
<dbReference type="Pfam" id="PF00098">
    <property type="entry name" value="zf-CCHC"/>
    <property type="match status" value="1"/>
</dbReference>
<dbReference type="EMBL" id="JAACJK010000113">
    <property type="protein sequence ID" value="KAF5331599.1"/>
    <property type="molecule type" value="Genomic_DNA"/>
</dbReference>
<dbReference type="AlphaFoldDB" id="A0A8H5BYN1"/>
<dbReference type="SMART" id="SM00343">
    <property type="entry name" value="ZnF_C2HC"/>
    <property type="match status" value="1"/>
</dbReference>
<feature type="region of interest" description="Disordered" evidence="3">
    <location>
        <begin position="468"/>
        <end position="590"/>
    </location>
</feature>
<feature type="compositionally biased region" description="Polar residues" evidence="3">
    <location>
        <begin position="551"/>
        <end position="566"/>
    </location>
</feature>
<reference evidence="5 6" key="1">
    <citation type="journal article" date="2020" name="ISME J.">
        <title>Uncovering the hidden diversity of litter-decomposition mechanisms in mushroom-forming fungi.</title>
        <authorList>
            <person name="Floudas D."/>
            <person name="Bentzer J."/>
            <person name="Ahren D."/>
            <person name="Johansson T."/>
            <person name="Persson P."/>
            <person name="Tunlid A."/>
        </authorList>
    </citation>
    <scope>NUCLEOTIDE SEQUENCE [LARGE SCALE GENOMIC DNA]</scope>
    <source>
        <strain evidence="5 6">CBS 175.51</strain>
    </source>
</reference>
<feature type="domain" description="CCHC-type" evidence="4">
    <location>
        <begin position="530"/>
        <end position="546"/>
    </location>
</feature>
<evidence type="ECO:0000313" key="6">
    <source>
        <dbReference type="Proteomes" id="UP000541558"/>
    </source>
</evidence>
<dbReference type="Gene3D" id="4.10.60.10">
    <property type="entry name" value="Zinc finger, CCHC-type"/>
    <property type="match status" value="1"/>
</dbReference>
<dbReference type="PROSITE" id="PS50158">
    <property type="entry name" value="ZF_CCHC"/>
    <property type="match status" value="1"/>
</dbReference>
<dbReference type="GO" id="GO:0006397">
    <property type="term" value="P:mRNA processing"/>
    <property type="evidence" value="ECO:0007669"/>
    <property type="project" value="UniProtKB-KW"/>
</dbReference>
<dbReference type="SUPFAM" id="SSF57756">
    <property type="entry name" value="Retrovirus zinc finger-like domains"/>
    <property type="match status" value="1"/>
</dbReference>
<organism evidence="5 6">
    <name type="scientific">Ephemerocybe angulata</name>
    <dbReference type="NCBI Taxonomy" id="980116"/>
    <lineage>
        <taxon>Eukaryota</taxon>
        <taxon>Fungi</taxon>
        <taxon>Dikarya</taxon>
        <taxon>Basidiomycota</taxon>
        <taxon>Agaricomycotina</taxon>
        <taxon>Agaricomycetes</taxon>
        <taxon>Agaricomycetidae</taxon>
        <taxon>Agaricales</taxon>
        <taxon>Agaricineae</taxon>
        <taxon>Psathyrellaceae</taxon>
        <taxon>Ephemerocybe</taxon>
    </lineage>
</organism>
<dbReference type="InterPro" id="IPR036875">
    <property type="entry name" value="Znf_CCHC_sf"/>
</dbReference>
<dbReference type="Proteomes" id="UP000541558">
    <property type="component" value="Unassembled WGS sequence"/>
</dbReference>
<keyword evidence="2" id="KW-0863">Zinc-finger</keyword>
<feature type="compositionally biased region" description="Low complexity" evidence="3">
    <location>
        <begin position="480"/>
        <end position="491"/>
    </location>
</feature>